<evidence type="ECO:0000313" key="3">
    <source>
        <dbReference type="EMBL" id="GGB12384.1"/>
    </source>
</evidence>
<dbReference type="SUPFAM" id="SSF53756">
    <property type="entry name" value="UDP-Glycosyltransferase/glycogen phosphorylase"/>
    <property type="match status" value="1"/>
</dbReference>
<dbReference type="EMBL" id="BMDY01000016">
    <property type="protein sequence ID" value="GGB12384.1"/>
    <property type="molecule type" value="Genomic_DNA"/>
</dbReference>
<dbReference type="Proteomes" id="UP000651977">
    <property type="component" value="Unassembled WGS sequence"/>
</dbReference>
<feature type="domain" description="Glycosyl transferase family 1" evidence="1">
    <location>
        <begin position="160"/>
        <end position="320"/>
    </location>
</feature>
<sequence length="346" mass="38830">MKIISLGTKQQGGIDSVIKAYEEDGFYATNVQHIRIATHHGDNKWKDALRFPMACSKIVFQLLSTKFSIVHAHMSYKGSFWRKLICLLLAKACGAKTIIHLHGSEFKDFYQHSSRFTQYWIRWLVRHCDQFVVLSQGWADYIKSISGVSATVIPNYIKVRPSIAIERKTKDLLFLGALIDRKGIFDLAHACAALTDKSFTLHICGAGDKQQAFTDLIAQLGIDDKIVMHGWIDTEQKQQLLKSCTALVLPSYNEGLPMVILEAMAYKLPIVSTTVGAIPEVLKDRDSALLYAPGDIESLSQKLSQLLASPSLQRQLSERAFVIYQDYTPEKVLPNLGAVYENLYSS</sequence>
<dbReference type="InterPro" id="IPR028098">
    <property type="entry name" value="Glyco_trans_4-like_N"/>
</dbReference>
<protein>
    <submittedName>
        <fullName evidence="3">Polysaccharide biosynthesis protein</fullName>
    </submittedName>
</protein>
<dbReference type="Pfam" id="PF00534">
    <property type="entry name" value="Glycos_transf_1"/>
    <property type="match status" value="1"/>
</dbReference>
<dbReference type="Gene3D" id="3.40.50.2000">
    <property type="entry name" value="Glycogen Phosphorylase B"/>
    <property type="match status" value="2"/>
</dbReference>
<evidence type="ECO:0000259" key="2">
    <source>
        <dbReference type="Pfam" id="PF13439"/>
    </source>
</evidence>
<dbReference type="Pfam" id="PF13439">
    <property type="entry name" value="Glyco_transf_4"/>
    <property type="match status" value="1"/>
</dbReference>
<accession>A0ABQ1I5M8</accession>
<dbReference type="CDD" id="cd03801">
    <property type="entry name" value="GT4_PimA-like"/>
    <property type="match status" value="1"/>
</dbReference>
<comment type="caution">
    <text evidence="3">The sequence shown here is derived from an EMBL/GenBank/DDBJ whole genome shotgun (WGS) entry which is preliminary data.</text>
</comment>
<reference evidence="4" key="1">
    <citation type="journal article" date="2019" name="Int. J. Syst. Evol. Microbiol.">
        <title>The Global Catalogue of Microorganisms (GCM) 10K type strain sequencing project: providing services to taxonomists for standard genome sequencing and annotation.</title>
        <authorList>
            <consortium name="The Broad Institute Genomics Platform"/>
            <consortium name="The Broad Institute Genome Sequencing Center for Infectious Disease"/>
            <person name="Wu L."/>
            <person name="Ma J."/>
        </authorList>
    </citation>
    <scope>NUCLEOTIDE SEQUENCE [LARGE SCALE GENOMIC DNA]</scope>
    <source>
        <strain evidence="4">CGMCC 1.10131</strain>
    </source>
</reference>
<dbReference type="PANTHER" id="PTHR12526">
    <property type="entry name" value="GLYCOSYLTRANSFERASE"/>
    <property type="match status" value="1"/>
</dbReference>
<feature type="domain" description="Glycosyltransferase subfamily 4-like N-terminal" evidence="2">
    <location>
        <begin position="23"/>
        <end position="157"/>
    </location>
</feature>
<dbReference type="RefSeq" id="WP_055733792.1">
    <property type="nucleotide sequence ID" value="NZ_BMDY01000016.1"/>
</dbReference>
<evidence type="ECO:0000313" key="4">
    <source>
        <dbReference type="Proteomes" id="UP000651977"/>
    </source>
</evidence>
<gene>
    <name evidence="3" type="ORF">GCM10007414_27210</name>
</gene>
<name>A0ABQ1I5M8_9ALTE</name>
<organism evidence="3 4">
    <name type="scientific">Agarivorans gilvus</name>
    <dbReference type="NCBI Taxonomy" id="680279"/>
    <lineage>
        <taxon>Bacteria</taxon>
        <taxon>Pseudomonadati</taxon>
        <taxon>Pseudomonadota</taxon>
        <taxon>Gammaproteobacteria</taxon>
        <taxon>Alteromonadales</taxon>
        <taxon>Alteromonadaceae</taxon>
        <taxon>Agarivorans</taxon>
    </lineage>
</organism>
<keyword evidence="4" id="KW-1185">Reference proteome</keyword>
<proteinExistence type="predicted"/>
<evidence type="ECO:0000259" key="1">
    <source>
        <dbReference type="Pfam" id="PF00534"/>
    </source>
</evidence>
<dbReference type="InterPro" id="IPR001296">
    <property type="entry name" value="Glyco_trans_1"/>
</dbReference>